<dbReference type="OrthoDB" id="5426797at2759"/>
<organism evidence="3 4">
    <name type="scientific">Setomelanomma holmii</name>
    <dbReference type="NCBI Taxonomy" id="210430"/>
    <lineage>
        <taxon>Eukaryota</taxon>
        <taxon>Fungi</taxon>
        <taxon>Dikarya</taxon>
        <taxon>Ascomycota</taxon>
        <taxon>Pezizomycotina</taxon>
        <taxon>Dothideomycetes</taxon>
        <taxon>Pleosporomycetidae</taxon>
        <taxon>Pleosporales</taxon>
        <taxon>Pleosporineae</taxon>
        <taxon>Phaeosphaeriaceae</taxon>
        <taxon>Setomelanomma</taxon>
    </lineage>
</organism>
<dbReference type="Pfam" id="PF11917">
    <property type="entry name" value="DUF3435"/>
    <property type="match status" value="1"/>
</dbReference>
<gene>
    <name evidence="3" type="ORF">EK21DRAFT_119366</name>
</gene>
<feature type="domain" description="C2H2-type" evidence="2">
    <location>
        <begin position="750"/>
        <end position="773"/>
    </location>
</feature>
<reference evidence="3" key="1">
    <citation type="journal article" date="2020" name="Stud. Mycol.">
        <title>101 Dothideomycetes genomes: a test case for predicting lifestyles and emergence of pathogens.</title>
        <authorList>
            <person name="Haridas S."/>
            <person name="Albert R."/>
            <person name="Binder M."/>
            <person name="Bloem J."/>
            <person name="Labutti K."/>
            <person name="Salamov A."/>
            <person name="Andreopoulos B."/>
            <person name="Baker S."/>
            <person name="Barry K."/>
            <person name="Bills G."/>
            <person name="Bluhm B."/>
            <person name="Cannon C."/>
            <person name="Castanera R."/>
            <person name="Culley D."/>
            <person name="Daum C."/>
            <person name="Ezra D."/>
            <person name="Gonzalez J."/>
            <person name="Henrissat B."/>
            <person name="Kuo A."/>
            <person name="Liang C."/>
            <person name="Lipzen A."/>
            <person name="Lutzoni F."/>
            <person name="Magnuson J."/>
            <person name="Mondo S."/>
            <person name="Nolan M."/>
            <person name="Ohm R."/>
            <person name="Pangilinan J."/>
            <person name="Park H.-J."/>
            <person name="Ramirez L."/>
            <person name="Alfaro M."/>
            <person name="Sun H."/>
            <person name="Tritt A."/>
            <person name="Yoshinaga Y."/>
            <person name="Zwiers L.-H."/>
            <person name="Turgeon B."/>
            <person name="Goodwin S."/>
            <person name="Spatafora J."/>
            <person name="Crous P."/>
            <person name="Grigoriev I."/>
        </authorList>
    </citation>
    <scope>NUCLEOTIDE SEQUENCE</scope>
    <source>
        <strain evidence="3">CBS 110217</strain>
    </source>
</reference>
<evidence type="ECO:0000313" key="4">
    <source>
        <dbReference type="Proteomes" id="UP000799777"/>
    </source>
</evidence>
<dbReference type="InterPro" id="IPR013087">
    <property type="entry name" value="Znf_C2H2_type"/>
</dbReference>
<feature type="compositionally biased region" description="Basic residues" evidence="1">
    <location>
        <begin position="1"/>
        <end position="10"/>
    </location>
</feature>
<dbReference type="EMBL" id="ML978434">
    <property type="protein sequence ID" value="KAF2022814.1"/>
    <property type="molecule type" value="Genomic_DNA"/>
</dbReference>
<evidence type="ECO:0000313" key="3">
    <source>
        <dbReference type="EMBL" id="KAF2022814.1"/>
    </source>
</evidence>
<dbReference type="PROSITE" id="PS00028">
    <property type="entry name" value="ZINC_FINGER_C2H2_1"/>
    <property type="match status" value="1"/>
</dbReference>
<sequence length="777" mass="89133">MPASTKHTRIRALSTSAATTNVHPSHRSDPSSATNSDSCWDRESSIEAASDTYTDPDTEADEDIEPGSREDARLVSEKDPGPYDSEAEEILKDIAQLRAEGPAKPNHTTHTTKLWKREREFWERYCDKIKRSPEEQLRACEPEIFKAYLRWRKKHSRVKKESSMRSYWKRLSMCYMDLTRHKMDADILTDVCNWIPTLMLDKSEKEKHAMYVQDLYAILHALWVDDTKPLHGYIRVQISLLLLLSAATGTRPGAIVESASAKGSNKALSFKNIELLKVRSIADPSRSTIVANVNLENIKNKENDGKPKKFTFRLEGTPAFCIVSYILSISVSQGALRDDFTRVQDIFDLTIPADRDVLRIKWKKQLLNLPFLCDVRNTCEGVRILTEQAFPYAKYRDIFVRLGRVAGFEKSLELYQLRRASGRNINSALDPVERNQTMGHLGSTYEKYYTPTHIARDFQSIYFGSPSEDLLIESVARMGLSRDRRAPTELDDAQQEEVRNDPALAVLREERETYKGQLHDQGFYPLSKGQGTHLHQKYEDTKRKIGSTYQRLYRERLDLAIQEFHESIDTIEIARQLSGKAAAEVLTLPAVEFELRERATIAGMLLKLIQDEKARVRFVRTLARLCRKQETRKPKAVKRKTVGLVACEASGSSFSNKRKKGTDGFEKSPLHQECEIVKEELDALERGKILEIRSRQLFPTVLPHPICLICIGNEEFSYERRMRCIPRKDVLKKHVETHFRLPELQSGFPCRHPSCSEMLVDMVHFKRHALDAHGVSH</sequence>
<accession>A0A9P4LG27</accession>
<dbReference type="PANTHER" id="PTHR37535">
    <property type="entry name" value="FLUG DOMAIN PROTEIN"/>
    <property type="match status" value="1"/>
</dbReference>
<feature type="compositionally biased region" description="Basic and acidic residues" evidence="1">
    <location>
        <begin position="66"/>
        <end position="81"/>
    </location>
</feature>
<name>A0A9P4LG27_9PLEO</name>
<feature type="region of interest" description="Disordered" evidence="1">
    <location>
        <begin position="1"/>
        <end position="84"/>
    </location>
</feature>
<dbReference type="AlphaFoldDB" id="A0A9P4LG27"/>
<protein>
    <recommendedName>
        <fullName evidence="2">C2H2-type domain-containing protein</fullName>
    </recommendedName>
</protein>
<feature type="compositionally biased region" description="Polar residues" evidence="1">
    <location>
        <begin position="13"/>
        <end position="23"/>
    </location>
</feature>
<proteinExistence type="predicted"/>
<keyword evidence="4" id="KW-1185">Reference proteome</keyword>
<dbReference type="InterPro" id="IPR021842">
    <property type="entry name" value="DUF3435"/>
</dbReference>
<feature type="compositionally biased region" description="Acidic residues" evidence="1">
    <location>
        <begin position="54"/>
        <end position="65"/>
    </location>
</feature>
<comment type="caution">
    <text evidence="3">The sequence shown here is derived from an EMBL/GenBank/DDBJ whole genome shotgun (WGS) entry which is preliminary data.</text>
</comment>
<evidence type="ECO:0000259" key="2">
    <source>
        <dbReference type="PROSITE" id="PS00028"/>
    </source>
</evidence>
<dbReference type="PANTHER" id="PTHR37535:SF3">
    <property type="entry name" value="FLUG DOMAIN-CONTAINING PROTEIN"/>
    <property type="match status" value="1"/>
</dbReference>
<evidence type="ECO:0000256" key="1">
    <source>
        <dbReference type="SAM" id="MobiDB-lite"/>
    </source>
</evidence>
<dbReference type="Proteomes" id="UP000799777">
    <property type="component" value="Unassembled WGS sequence"/>
</dbReference>